<keyword evidence="2" id="KW-1185">Reference proteome</keyword>
<protein>
    <submittedName>
        <fullName evidence="1">Uncharacterized protein</fullName>
    </submittedName>
</protein>
<gene>
    <name evidence="1" type="ORF">N1032_23415</name>
</gene>
<reference evidence="1" key="1">
    <citation type="submission" date="2022-08" db="EMBL/GenBank/DDBJ databases">
        <authorList>
            <person name="Deng Y."/>
            <person name="Han X.-F."/>
            <person name="Zhang Y.-Q."/>
        </authorList>
    </citation>
    <scope>NUCLEOTIDE SEQUENCE</scope>
    <source>
        <strain evidence="1">CPCC 203386</strain>
    </source>
</reference>
<organism evidence="1 2">
    <name type="scientific">Herbiconiux daphne</name>
    <dbReference type="NCBI Taxonomy" id="2970914"/>
    <lineage>
        <taxon>Bacteria</taxon>
        <taxon>Bacillati</taxon>
        <taxon>Actinomycetota</taxon>
        <taxon>Actinomycetes</taxon>
        <taxon>Micrococcales</taxon>
        <taxon>Microbacteriaceae</taxon>
        <taxon>Herbiconiux</taxon>
    </lineage>
</organism>
<proteinExistence type="predicted"/>
<comment type="caution">
    <text evidence="1">The sequence shown here is derived from an EMBL/GenBank/DDBJ whole genome shotgun (WGS) entry which is preliminary data.</text>
</comment>
<accession>A0ABT2H9R4</accession>
<evidence type="ECO:0000313" key="2">
    <source>
        <dbReference type="Proteomes" id="UP001165586"/>
    </source>
</evidence>
<name>A0ABT2H9R4_9MICO</name>
<dbReference type="Proteomes" id="UP001165586">
    <property type="component" value="Unassembled WGS sequence"/>
</dbReference>
<sequence>MVNEMFSRKFQERISSAIEGGFVSSEGDFVKRTVKEAIATGAIKDKEQFIKSINRYITHFNRTTDNSERLEHFKEYKGGKRNVNTNFAYLKKSAIK</sequence>
<dbReference type="EMBL" id="JANLCJ010000112">
    <property type="protein sequence ID" value="MCS5736683.1"/>
    <property type="molecule type" value="Genomic_DNA"/>
</dbReference>
<evidence type="ECO:0000313" key="1">
    <source>
        <dbReference type="EMBL" id="MCS5736683.1"/>
    </source>
</evidence>
<dbReference type="RefSeq" id="WP_259542754.1">
    <property type="nucleotide sequence ID" value="NZ_JANLCJ010000112.1"/>
</dbReference>